<dbReference type="GO" id="GO:0005737">
    <property type="term" value="C:cytoplasm"/>
    <property type="evidence" value="ECO:0007669"/>
    <property type="project" value="UniProtKB-SubCell"/>
</dbReference>
<evidence type="ECO:0000256" key="6">
    <source>
        <dbReference type="ARBA" id="ARBA00022763"/>
    </source>
</evidence>
<dbReference type="Gene3D" id="1.10.10.10">
    <property type="entry name" value="Winged helix-like DNA-binding domain superfamily/Winged helix DNA-binding domain"/>
    <property type="match status" value="1"/>
</dbReference>
<evidence type="ECO:0000313" key="13">
    <source>
        <dbReference type="Proteomes" id="UP000029622"/>
    </source>
</evidence>
<evidence type="ECO:0000313" key="12">
    <source>
        <dbReference type="EMBL" id="KGG79964.1"/>
    </source>
</evidence>
<sequence length="177" mass="20556">MKAYYYSFVSDLLGEIYLAFTSRGLVRISLYTEDKKVFFNWLKIYFDEISEYRSKELEFSLQIKSYLKGKLKKFDIPVEFYGTEFQKRVWKQLFEIPYGSVKSYKDIALAIGKPKGFRAVGGANNKNPIPIVVPCHRVINNNGEIGGYRGGIDCKVKLLKLEGVKIEAMKEKYIVYR</sequence>
<keyword evidence="3 9" id="KW-0963">Cytoplasm</keyword>
<dbReference type="Pfam" id="PF01035">
    <property type="entry name" value="DNA_binding_1"/>
    <property type="match status" value="1"/>
</dbReference>
<comment type="subcellular location">
    <subcellularLocation>
        <location evidence="9">Cytoplasm</location>
    </subcellularLocation>
</comment>
<evidence type="ECO:0000259" key="11">
    <source>
        <dbReference type="Pfam" id="PF02870"/>
    </source>
</evidence>
<keyword evidence="4 9" id="KW-0489">Methyltransferase</keyword>
<evidence type="ECO:0000256" key="3">
    <source>
        <dbReference type="ARBA" id="ARBA00022490"/>
    </source>
</evidence>
<evidence type="ECO:0000256" key="8">
    <source>
        <dbReference type="ARBA" id="ARBA00049348"/>
    </source>
</evidence>
<dbReference type="Proteomes" id="UP000029622">
    <property type="component" value="Unassembled WGS sequence"/>
</dbReference>
<evidence type="ECO:0000256" key="7">
    <source>
        <dbReference type="ARBA" id="ARBA00023204"/>
    </source>
</evidence>
<evidence type="ECO:0000256" key="2">
    <source>
        <dbReference type="ARBA" id="ARBA00008711"/>
    </source>
</evidence>
<dbReference type="Pfam" id="PF02870">
    <property type="entry name" value="Methyltransf_1N"/>
    <property type="match status" value="1"/>
</dbReference>
<dbReference type="InterPro" id="IPR014048">
    <property type="entry name" value="MethylDNA_cys_MeTrfase_DNA-bd"/>
</dbReference>
<dbReference type="EC" id="2.1.1.63" evidence="9"/>
<dbReference type="InterPro" id="IPR023546">
    <property type="entry name" value="MGMT"/>
</dbReference>
<comment type="catalytic activity">
    <reaction evidence="1 9">
        <text>a 4-O-methyl-thymidine in DNA + L-cysteinyl-[protein] = a thymidine in DNA + S-methyl-L-cysteinyl-[protein]</text>
        <dbReference type="Rhea" id="RHEA:53428"/>
        <dbReference type="Rhea" id="RHEA-COMP:10131"/>
        <dbReference type="Rhea" id="RHEA-COMP:10132"/>
        <dbReference type="Rhea" id="RHEA-COMP:13555"/>
        <dbReference type="Rhea" id="RHEA-COMP:13556"/>
        <dbReference type="ChEBI" id="CHEBI:29950"/>
        <dbReference type="ChEBI" id="CHEBI:82612"/>
        <dbReference type="ChEBI" id="CHEBI:137386"/>
        <dbReference type="ChEBI" id="CHEBI:137387"/>
        <dbReference type="EC" id="2.1.1.63"/>
    </reaction>
</comment>
<dbReference type="RefSeq" id="WP_035164101.1">
    <property type="nucleotide sequence ID" value="NZ_AZTB01000047.1"/>
</dbReference>
<gene>
    <name evidence="12" type="ORF">Y919_08950</name>
</gene>
<dbReference type="InterPro" id="IPR001497">
    <property type="entry name" value="MethylDNA_cys_MeTrfase_AS"/>
</dbReference>
<dbReference type="SUPFAM" id="SSF46767">
    <property type="entry name" value="Methylated DNA-protein cysteine methyltransferase, C-terminal domain"/>
    <property type="match status" value="1"/>
</dbReference>
<dbReference type="PROSITE" id="PS00374">
    <property type="entry name" value="MGMT"/>
    <property type="match status" value="1"/>
</dbReference>
<dbReference type="GO" id="GO:0003908">
    <property type="term" value="F:methylated-DNA-[protein]-cysteine S-methyltransferase activity"/>
    <property type="evidence" value="ECO:0007669"/>
    <property type="project" value="UniProtKB-UniRule"/>
</dbReference>
<comment type="miscellaneous">
    <text evidence="9">This enzyme catalyzes only one turnover and therefore is not strictly catalytic. According to one definition, an enzyme is a biocatalyst that acts repeatedly and over many reaction cycles.</text>
</comment>
<keyword evidence="5 9" id="KW-0808">Transferase</keyword>
<keyword evidence="7 9" id="KW-0234">DNA repair</keyword>
<evidence type="ECO:0000256" key="9">
    <source>
        <dbReference type="HAMAP-Rule" id="MF_00772"/>
    </source>
</evidence>
<dbReference type="InterPro" id="IPR036631">
    <property type="entry name" value="MGMT_N_sf"/>
</dbReference>
<reference evidence="12 13" key="1">
    <citation type="submission" date="2013-12" db="EMBL/GenBank/DDBJ databases">
        <title>Draft genome sequence of Caloranaerobacter sp. H53214.</title>
        <authorList>
            <person name="Jiang L.J."/>
            <person name="Shao Z.Z."/>
            <person name="Long M.N."/>
        </authorList>
    </citation>
    <scope>NUCLEOTIDE SEQUENCE [LARGE SCALE GENOMIC DNA]</scope>
    <source>
        <strain evidence="12 13">H53214</strain>
    </source>
</reference>
<dbReference type="CDD" id="cd06445">
    <property type="entry name" value="ATase"/>
    <property type="match status" value="1"/>
</dbReference>
<comment type="catalytic activity">
    <reaction evidence="8 9">
        <text>a 6-O-methyl-2'-deoxyguanosine in DNA + L-cysteinyl-[protein] = S-methyl-L-cysteinyl-[protein] + a 2'-deoxyguanosine in DNA</text>
        <dbReference type="Rhea" id="RHEA:24000"/>
        <dbReference type="Rhea" id="RHEA-COMP:10131"/>
        <dbReference type="Rhea" id="RHEA-COMP:10132"/>
        <dbReference type="Rhea" id="RHEA-COMP:11367"/>
        <dbReference type="Rhea" id="RHEA-COMP:11368"/>
        <dbReference type="ChEBI" id="CHEBI:29950"/>
        <dbReference type="ChEBI" id="CHEBI:82612"/>
        <dbReference type="ChEBI" id="CHEBI:85445"/>
        <dbReference type="ChEBI" id="CHEBI:85448"/>
        <dbReference type="EC" id="2.1.1.63"/>
    </reaction>
</comment>
<dbReference type="SUPFAM" id="SSF53155">
    <property type="entry name" value="Methylated DNA-protein cysteine methyltransferase domain"/>
    <property type="match status" value="1"/>
</dbReference>
<dbReference type="NCBIfam" id="TIGR00589">
    <property type="entry name" value="ogt"/>
    <property type="match status" value="1"/>
</dbReference>
<comment type="function">
    <text evidence="9">Involved in the cellular defense against the biological effects of O6-methylguanine (O6-MeG) and O4-methylthymine (O4-MeT) in DNA. Repairs the methylated nucleobase in DNA by stoichiometrically transferring the methyl group to a cysteine residue in the enzyme. This is a suicide reaction: the enzyme is irreversibly inactivated.</text>
</comment>
<proteinExistence type="inferred from homology"/>
<evidence type="ECO:0000256" key="1">
    <source>
        <dbReference type="ARBA" id="ARBA00001286"/>
    </source>
</evidence>
<accession>A0A096CTU2</accession>
<evidence type="ECO:0000256" key="4">
    <source>
        <dbReference type="ARBA" id="ARBA00022603"/>
    </source>
</evidence>
<feature type="domain" description="Methylated-DNA-[protein]-cysteine S-methyltransferase DNA binding" evidence="10">
    <location>
        <begin position="84"/>
        <end position="164"/>
    </location>
</feature>
<dbReference type="PANTHER" id="PTHR10815:SF13">
    <property type="entry name" value="METHYLATED-DNA--PROTEIN-CYSTEINE METHYLTRANSFERASE"/>
    <property type="match status" value="1"/>
</dbReference>
<dbReference type="PANTHER" id="PTHR10815">
    <property type="entry name" value="METHYLATED-DNA--PROTEIN-CYSTEINE METHYLTRANSFERASE"/>
    <property type="match status" value="1"/>
</dbReference>
<dbReference type="InterPro" id="IPR036388">
    <property type="entry name" value="WH-like_DNA-bd_sf"/>
</dbReference>
<dbReference type="GO" id="GO:0032259">
    <property type="term" value="P:methylation"/>
    <property type="evidence" value="ECO:0007669"/>
    <property type="project" value="UniProtKB-KW"/>
</dbReference>
<organism evidence="12 13">
    <name type="scientific">Caloranaerobacter azorensis H53214</name>
    <dbReference type="NCBI Taxonomy" id="1156417"/>
    <lineage>
        <taxon>Bacteria</taxon>
        <taxon>Bacillati</taxon>
        <taxon>Bacillota</taxon>
        <taxon>Tissierellia</taxon>
        <taxon>Tissierellales</taxon>
        <taxon>Thermohalobacteraceae</taxon>
        <taxon>Caloranaerobacter</taxon>
    </lineage>
</organism>
<dbReference type="EMBL" id="AZTB01000047">
    <property type="protein sequence ID" value="KGG79964.1"/>
    <property type="molecule type" value="Genomic_DNA"/>
</dbReference>
<feature type="domain" description="Methylguanine DNA methyltransferase ribonuclease-like" evidence="11">
    <location>
        <begin position="5"/>
        <end position="80"/>
    </location>
</feature>
<evidence type="ECO:0000256" key="5">
    <source>
        <dbReference type="ARBA" id="ARBA00022679"/>
    </source>
</evidence>
<dbReference type="HAMAP" id="MF_00772">
    <property type="entry name" value="OGT"/>
    <property type="match status" value="1"/>
</dbReference>
<name>A0A096CTU2_9FIRM</name>
<dbReference type="FunFam" id="1.10.10.10:FF:000214">
    <property type="entry name" value="Methylated-DNA--protein-cysteine methyltransferase"/>
    <property type="match status" value="1"/>
</dbReference>
<protein>
    <recommendedName>
        <fullName evidence="9">Methylated-DNA--protein-cysteine methyltransferase</fullName>
        <ecNumber evidence="9">2.1.1.63</ecNumber>
    </recommendedName>
    <alternativeName>
        <fullName evidence="9">6-O-methylguanine-DNA methyltransferase</fullName>
        <shortName evidence="9">MGMT</shortName>
    </alternativeName>
    <alternativeName>
        <fullName evidence="9">O-6-methylguanine-DNA-alkyltransferase</fullName>
    </alternativeName>
</protein>
<dbReference type="InterPro" id="IPR036217">
    <property type="entry name" value="MethylDNA_cys_MeTrfase_DNAb"/>
</dbReference>
<dbReference type="InterPro" id="IPR008332">
    <property type="entry name" value="MethylG_MeTrfase_N"/>
</dbReference>
<comment type="caution">
    <text evidence="12">The sequence shown here is derived from an EMBL/GenBank/DDBJ whole genome shotgun (WGS) entry which is preliminary data.</text>
</comment>
<dbReference type="AlphaFoldDB" id="A0A096CTU2"/>
<dbReference type="GO" id="GO:0006307">
    <property type="term" value="P:DNA alkylation repair"/>
    <property type="evidence" value="ECO:0007669"/>
    <property type="project" value="UniProtKB-UniRule"/>
</dbReference>
<evidence type="ECO:0000259" key="10">
    <source>
        <dbReference type="Pfam" id="PF01035"/>
    </source>
</evidence>
<feature type="active site" description="Nucleophile; methyl group acceptor" evidence="9">
    <location>
        <position position="135"/>
    </location>
</feature>
<comment type="similarity">
    <text evidence="2 9">Belongs to the MGMT family.</text>
</comment>
<keyword evidence="6 9" id="KW-0227">DNA damage</keyword>
<dbReference type="STRING" id="1156417.Y919_08950"/>